<evidence type="ECO:0000313" key="3">
    <source>
        <dbReference type="EMBL" id="TNJ27974.1"/>
    </source>
</evidence>
<evidence type="ECO:0008006" key="5">
    <source>
        <dbReference type="Google" id="ProtNLM"/>
    </source>
</evidence>
<protein>
    <recommendedName>
        <fullName evidence="5">Coiled-coil protein</fullName>
    </recommendedName>
</protein>
<dbReference type="Proteomes" id="UP000315496">
    <property type="component" value="Chromosome 3"/>
</dbReference>
<reference evidence="3 4" key="1">
    <citation type="submission" date="2019-05" db="EMBL/GenBank/DDBJ databases">
        <title>The compact genome of Giardia muris reveals important steps in the evolution of intestinal protozoan parasites.</title>
        <authorList>
            <person name="Xu F."/>
            <person name="Jimenez-Gonzalez A."/>
            <person name="Einarsson E."/>
            <person name="Astvaldsson A."/>
            <person name="Peirasmaki D."/>
            <person name="Eckmann L."/>
            <person name="Andersson J.O."/>
            <person name="Svard S.G."/>
            <person name="Jerlstrom-Hultqvist J."/>
        </authorList>
    </citation>
    <scope>NUCLEOTIDE SEQUENCE [LARGE SCALE GENOMIC DNA]</scope>
    <source>
        <strain evidence="3 4">Roberts-Thomson</strain>
    </source>
</reference>
<dbReference type="OrthoDB" id="10255522at2759"/>
<evidence type="ECO:0000256" key="1">
    <source>
        <dbReference type="SAM" id="Coils"/>
    </source>
</evidence>
<sequence length="1688" mass="188957">MYQDLGPIVEGVADDVGVRIKAIPKPYRDCIDLLRGKDFVACTLRITELGERSLDETRARNAFEEEMHQQVASLEKHLQEAREAVTTTQEQLAERTKEVQYSASALLERDRELTRLRLQLEEDRSMSERMSTEALQRKDIEIETLKQELEKSKQTAQELKKNMQTMETLELQAAAIMEKCERVLTERDNYRAALVMKDKRIAELDALVLDLEEKSLRENRERTQERTVEQLQRLVHNSVSVGTDTPLEKSVRFSRNVEVVEEREGVIERSEQVLKNRGRQMGAVPILHNISSGDLEVFSASPSDESDSNDISKEQIHHKPVSTSTQTISVGSTPKLVQVDNTDEADTILELKRVLLGKLREIYRLKVCLGVTDVGVTDIATANIFDQDNLDRMIHECRANGLFAPDPSLMAAVQNLRTPPPPGPLSDPEGTSVYTSCKALLSLAPITIPDSLWEIRCQQAMMRQGDLEAELVRLRATNQKLCEDIRDIVLEQDQAYSSASSTTSRSGRRDFTTHQMSSRSVLAEDGAHLATIWKNATDTKQAVEFFYLAAVRYRRLYELAITKYRMGRVTEVPIVTSSRADLSNLISTLSATRNRAISLAERLDEATYRIELLQKQVDSHQRLNIQDLTALQEDEIPEGLHARCLVAESLVRAYSSMLTKGHGLRCKELEESLRLFNEENDLILKQNLLDTNHVTRRSASECGEQAVAAGFELLKKCTEMFLHDEADYQICMRLATILESETPAEYARRLGTLGIVNLSKPTGTGPHLPAVEQARQLSTTAQAIGSGGTVLIKTSDRLCTELQACLNDSKAFSQSRGDDARAELKAAKTRIIALKSRVSSLCDVIGELLISCHADPQGPKQNLTEVLGESISTVGAPNSMLVLISSKRLVAACERRIETLEQMNTELSDRVWHEITRTNMKLAAVRFICCKKDKVRASLSNIRSVYERTLHSFRTERQALLSKINALTADNKRLAQELTELTSSRVTERTAREVQCSLLDSEEVERLEKEFRSLTQSNMHLVEQMSTQKAELSQMQGKKAELQEMKARLQKLYHVYTGLTESSRAAIEAFSNDMLASIAAYQQQPQTASPVGDETLTCGRRVFELIDNISERLERFGGKVHLLEEGIGALKRKATNSPSDNAQSQYTQLTIRPTREPVKGSGVYLMLSNDSDGTEKDRGSALSLSELALSRSSGMNISKIHDAMRTKIKTLQQELHAAQLQLAERSSLSHVSKSQQTETSQLDTSLRIEKTTRTVGAQTLLVSSMYSGTQTDLYHYDVIERPVYEGLRHELQTYTSATSFGGTRSMPPDVALPDPEPPFIIPSTPPILDSTHPTLVPNEIADVMSDLDASPYMKVIRQSGTRAVVSMDHMEETHCTQCAALREELAAEKMAVSNLQIQLQRSDEELLEARNMLRLAEKALDAKTESFLALERQLRDERLANTKYAKQVEELQKRDIVLALELDKAQAAFKEDCLRSVSRKDARLKQAQKNLDEVVEANKRLQSKVKGLNSELLRIKREIEIQQTMRKNSERNTNADKDMARELAVAKSRIKILSAELRSLRQVRPRSATQTSPRMTSSDLGTLQFSPPRPSSAGTYGSQKKIGSKTSTRSPRPNSAGAMGIPPRRPLSPSLQPLLQGLAYADDPAARDYWLHLREPDNMGSGLVLEEADRLLLLNALSDEDISAIMSK</sequence>
<feature type="region of interest" description="Disordered" evidence="2">
    <location>
        <begin position="1562"/>
        <end position="1630"/>
    </location>
</feature>
<organism evidence="3 4">
    <name type="scientific">Giardia muris</name>
    <dbReference type="NCBI Taxonomy" id="5742"/>
    <lineage>
        <taxon>Eukaryota</taxon>
        <taxon>Metamonada</taxon>
        <taxon>Diplomonadida</taxon>
        <taxon>Hexamitidae</taxon>
        <taxon>Giardiinae</taxon>
        <taxon>Giardia</taxon>
    </lineage>
</organism>
<dbReference type="PANTHER" id="PTHR23159:SF60">
    <property type="entry name" value="SPINDLE ASSEMBLY ABNORMAL PROTEIN 4"/>
    <property type="match status" value="1"/>
</dbReference>
<feature type="coiled-coil region" evidence="1">
    <location>
        <begin position="596"/>
        <end position="623"/>
    </location>
</feature>
<feature type="coiled-coil region" evidence="1">
    <location>
        <begin position="957"/>
        <end position="1055"/>
    </location>
</feature>
<dbReference type="PANTHER" id="PTHR23159">
    <property type="entry name" value="CENTROSOMAL PROTEIN 2"/>
    <property type="match status" value="1"/>
</dbReference>
<comment type="caution">
    <text evidence="3">The sequence shown here is derived from an EMBL/GenBank/DDBJ whole genome shotgun (WGS) entry which is preliminary data.</text>
</comment>
<feature type="coiled-coil region" evidence="1">
    <location>
        <begin position="1378"/>
        <end position="1518"/>
    </location>
</feature>
<dbReference type="VEuPathDB" id="GiardiaDB:GMRT_13513"/>
<feature type="coiled-coil region" evidence="1">
    <location>
        <begin position="64"/>
        <end position="98"/>
    </location>
</feature>
<feature type="compositionally biased region" description="Polar residues" evidence="2">
    <location>
        <begin position="1604"/>
        <end position="1613"/>
    </location>
</feature>
<evidence type="ECO:0000256" key="2">
    <source>
        <dbReference type="SAM" id="MobiDB-lite"/>
    </source>
</evidence>
<feature type="compositionally biased region" description="Polar residues" evidence="2">
    <location>
        <begin position="1567"/>
        <end position="1585"/>
    </location>
</feature>
<proteinExistence type="predicted"/>
<name>A0A4Z1SQ60_GIAMU</name>
<dbReference type="EMBL" id="VDLU01000003">
    <property type="protein sequence ID" value="TNJ27974.1"/>
    <property type="molecule type" value="Genomic_DNA"/>
</dbReference>
<feature type="coiled-coil region" evidence="1">
    <location>
        <begin position="135"/>
        <end position="186"/>
    </location>
</feature>
<gene>
    <name evidence="3" type="ORF">GMRT_13513</name>
</gene>
<keyword evidence="1" id="KW-0175">Coiled coil</keyword>
<keyword evidence="4" id="KW-1185">Reference proteome</keyword>
<accession>A0A4Z1SQ60</accession>
<evidence type="ECO:0000313" key="4">
    <source>
        <dbReference type="Proteomes" id="UP000315496"/>
    </source>
</evidence>